<keyword evidence="7 12" id="KW-0378">Hydrolase</keyword>
<accession>A0A231V2K3</accession>
<feature type="region of interest" description="Disordered" evidence="13">
    <location>
        <begin position="283"/>
        <end position="309"/>
    </location>
</feature>
<dbReference type="HAMAP" id="MF_00188">
    <property type="entry name" value="Pept_M48_protease_HtpX"/>
    <property type="match status" value="1"/>
</dbReference>
<dbReference type="Pfam" id="PF01435">
    <property type="entry name" value="Peptidase_M48"/>
    <property type="match status" value="1"/>
</dbReference>
<keyword evidence="8 12" id="KW-0862">Zinc</keyword>
<evidence type="ECO:0000256" key="4">
    <source>
        <dbReference type="ARBA" id="ARBA00022670"/>
    </source>
</evidence>
<evidence type="ECO:0000313" key="16">
    <source>
        <dbReference type="Proteomes" id="UP000215405"/>
    </source>
</evidence>
<keyword evidence="16" id="KW-1185">Reference proteome</keyword>
<feature type="transmembrane region" description="Helical" evidence="12">
    <location>
        <begin position="141"/>
        <end position="163"/>
    </location>
</feature>
<evidence type="ECO:0000256" key="12">
    <source>
        <dbReference type="HAMAP-Rule" id="MF_00188"/>
    </source>
</evidence>
<keyword evidence="9 12" id="KW-1133">Transmembrane helix</keyword>
<feature type="transmembrane region" description="Helical" evidence="12">
    <location>
        <begin position="175"/>
        <end position="195"/>
    </location>
</feature>
<evidence type="ECO:0000256" key="8">
    <source>
        <dbReference type="ARBA" id="ARBA00022833"/>
    </source>
</evidence>
<gene>
    <name evidence="12" type="primary">htpX</name>
    <name evidence="15" type="ORF">B7H23_05750</name>
</gene>
<comment type="subcellular location">
    <subcellularLocation>
        <location evidence="1 12">Cell membrane</location>
        <topology evidence="1 12">Multi-pass membrane protein</topology>
    </subcellularLocation>
</comment>
<dbReference type="Proteomes" id="UP000215405">
    <property type="component" value="Unassembled WGS sequence"/>
</dbReference>
<feature type="binding site" evidence="12">
    <location>
        <position position="200"/>
    </location>
    <ligand>
        <name>Zn(2+)</name>
        <dbReference type="ChEBI" id="CHEBI:29105"/>
        <note>catalytic</note>
    </ligand>
</feature>
<evidence type="ECO:0000256" key="5">
    <source>
        <dbReference type="ARBA" id="ARBA00022692"/>
    </source>
</evidence>
<sequence length="309" mass="32659">MNYVKTAMLIAFMTALFMGVGFLIGGRSGMMIAFGVAVVMNAFSYWNADKLVLKMHGARQVDAQSAPGLYRMVERLSQNAGLPMPKVYIMENDQPNAFATGRNPENAAVAATTGLLRQLDERELAGVMAHELAHVQNRDTLIMTITATLAGAISMLANFAFFFGGNRGNNPLGVIGLLATMIVAPLAAMIVQMAISRTREYAADRRGAEISGDPLALASALQRIAGGAKAIPNMDAERNPATAHMFIINPLSGERMDSLFSTHPATANRIAALKEIAGDMGGGGGSARVSVQPGRARVPTGAGRRGPWA</sequence>
<dbReference type="NCBIfam" id="NF002826">
    <property type="entry name" value="PRK03001.1"/>
    <property type="match status" value="1"/>
</dbReference>
<organism evidence="15 16">
    <name type="scientific">Notoacmeibacter marinus</name>
    <dbReference type="NCBI Taxonomy" id="1876515"/>
    <lineage>
        <taxon>Bacteria</taxon>
        <taxon>Pseudomonadati</taxon>
        <taxon>Pseudomonadota</taxon>
        <taxon>Alphaproteobacteria</taxon>
        <taxon>Hyphomicrobiales</taxon>
        <taxon>Notoacmeibacteraceae</taxon>
        <taxon>Notoacmeibacter</taxon>
    </lineage>
</organism>
<evidence type="ECO:0000256" key="10">
    <source>
        <dbReference type="ARBA" id="ARBA00023049"/>
    </source>
</evidence>
<keyword evidence="4 12" id="KW-0645">Protease</keyword>
<evidence type="ECO:0000256" key="2">
    <source>
        <dbReference type="ARBA" id="ARBA00009779"/>
    </source>
</evidence>
<evidence type="ECO:0000256" key="11">
    <source>
        <dbReference type="ARBA" id="ARBA00023136"/>
    </source>
</evidence>
<dbReference type="CDD" id="cd07336">
    <property type="entry name" value="M48B_HtpX_like"/>
    <property type="match status" value="1"/>
</dbReference>
<evidence type="ECO:0000256" key="9">
    <source>
        <dbReference type="ARBA" id="ARBA00022989"/>
    </source>
</evidence>
<feature type="binding site" evidence="12">
    <location>
        <position position="134"/>
    </location>
    <ligand>
        <name>Zn(2+)</name>
        <dbReference type="ChEBI" id="CHEBI:29105"/>
        <note>catalytic</note>
    </ligand>
</feature>
<feature type="transmembrane region" description="Helical" evidence="12">
    <location>
        <begin position="30"/>
        <end position="48"/>
    </location>
</feature>
<dbReference type="GO" id="GO:0006508">
    <property type="term" value="P:proteolysis"/>
    <property type="evidence" value="ECO:0007669"/>
    <property type="project" value="UniProtKB-KW"/>
</dbReference>
<feature type="domain" description="Peptidase M48" evidence="14">
    <location>
        <begin position="66"/>
        <end position="276"/>
    </location>
</feature>
<evidence type="ECO:0000256" key="1">
    <source>
        <dbReference type="ARBA" id="ARBA00004651"/>
    </source>
</evidence>
<comment type="caution">
    <text evidence="15">The sequence shown here is derived from an EMBL/GenBank/DDBJ whole genome shotgun (WGS) entry which is preliminary data.</text>
</comment>
<dbReference type="NCBIfam" id="NF002363">
    <property type="entry name" value="PRK01345.1"/>
    <property type="match status" value="1"/>
</dbReference>
<evidence type="ECO:0000259" key="14">
    <source>
        <dbReference type="Pfam" id="PF01435"/>
    </source>
</evidence>
<dbReference type="InterPro" id="IPR022919">
    <property type="entry name" value="Pept_M48_protease_HtpX"/>
</dbReference>
<dbReference type="RefSeq" id="WP_094076357.1">
    <property type="nucleotide sequence ID" value="NZ_NBYO01000001.1"/>
</dbReference>
<keyword evidence="3 12" id="KW-1003">Cell membrane</keyword>
<dbReference type="GO" id="GO:0004222">
    <property type="term" value="F:metalloendopeptidase activity"/>
    <property type="evidence" value="ECO:0007669"/>
    <property type="project" value="UniProtKB-UniRule"/>
</dbReference>
<dbReference type="AlphaFoldDB" id="A0A231V2K3"/>
<dbReference type="EMBL" id="NBYO01000001">
    <property type="protein sequence ID" value="OXT02402.1"/>
    <property type="molecule type" value="Genomic_DNA"/>
</dbReference>
<evidence type="ECO:0000256" key="3">
    <source>
        <dbReference type="ARBA" id="ARBA00022475"/>
    </source>
</evidence>
<feature type="transmembrane region" description="Helical" evidence="12">
    <location>
        <begin position="7"/>
        <end position="24"/>
    </location>
</feature>
<dbReference type="EC" id="3.4.24.-" evidence="12"/>
<comment type="similarity">
    <text evidence="2 12">Belongs to the peptidase M48B family.</text>
</comment>
<evidence type="ECO:0000256" key="13">
    <source>
        <dbReference type="SAM" id="MobiDB-lite"/>
    </source>
</evidence>
<proteinExistence type="inferred from homology"/>
<evidence type="ECO:0000313" key="15">
    <source>
        <dbReference type="EMBL" id="OXT02402.1"/>
    </source>
</evidence>
<name>A0A231V2K3_9HYPH</name>
<keyword evidence="5 12" id="KW-0812">Transmembrane</keyword>
<dbReference type="Gene3D" id="3.30.2010.10">
    <property type="entry name" value="Metalloproteases ('zincins'), catalytic domain"/>
    <property type="match status" value="1"/>
</dbReference>
<evidence type="ECO:0000256" key="6">
    <source>
        <dbReference type="ARBA" id="ARBA00022723"/>
    </source>
</evidence>
<dbReference type="PANTHER" id="PTHR43221:SF1">
    <property type="entry name" value="PROTEASE HTPX"/>
    <property type="match status" value="1"/>
</dbReference>
<keyword evidence="11 12" id="KW-0472">Membrane</keyword>
<dbReference type="PANTHER" id="PTHR43221">
    <property type="entry name" value="PROTEASE HTPX"/>
    <property type="match status" value="1"/>
</dbReference>
<comment type="cofactor">
    <cofactor evidence="12">
        <name>Zn(2+)</name>
        <dbReference type="ChEBI" id="CHEBI:29105"/>
    </cofactor>
    <text evidence="12">Binds 1 zinc ion per subunit.</text>
</comment>
<feature type="binding site" evidence="12">
    <location>
        <position position="130"/>
    </location>
    <ligand>
        <name>Zn(2+)</name>
        <dbReference type="ChEBI" id="CHEBI:29105"/>
        <note>catalytic</note>
    </ligand>
</feature>
<keyword evidence="6 12" id="KW-0479">Metal-binding</keyword>
<dbReference type="InterPro" id="IPR050083">
    <property type="entry name" value="HtpX_protease"/>
</dbReference>
<evidence type="ECO:0000256" key="7">
    <source>
        <dbReference type="ARBA" id="ARBA00022801"/>
    </source>
</evidence>
<protein>
    <recommendedName>
        <fullName evidence="12">Protease HtpX homolog</fullName>
        <ecNumber evidence="12">3.4.24.-</ecNumber>
    </recommendedName>
</protein>
<dbReference type="GO" id="GO:0008270">
    <property type="term" value="F:zinc ion binding"/>
    <property type="evidence" value="ECO:0007669"/>
    <property type="project" value="UniProtKB-UniRule"/>
</dbReference>
<reference evidence="16" key="1">
    <citation type="journal article" date="2017" name="Int. J. Syst. Evol. Microbiol.">
        <title>Notoacmeibacter marinus gen. nov., sp. nov., isolated from the gut of a limpet and proposal of Notoacmeibacteraceae fam. nov. in the order Rhizobiales of the class Alphaproteobacteria.</title>
        <authorList>
            <person name="Huang Z."/>
            <person name="Guo F."/>
            <person name="Lai Q."/>
        </authorList>
    </citation>
    <scope>NUCLEOTIDE SEQUENCE [LARGE SCALE GENOMIC DNA]</scope>
    <source>
        <strain evidence="16">XMTR2A4</strain>
    </source>
</reference>
<dbReference type="GO" id="GO:0005886">
    <property type="term" value="C:plasma membrane"/>
    <property type="evidence" value="ECO:0007669"/>
    <property type="project" value="UniProtKB-SubCell"/>
</dbReference>
<keyword evidence="10 12" id="KW-0482">Metalloprotease</keyword>
<feature type="active site" evidence="12">
    <location>
        <position position="131"/>
    </location>
</feature>
<dbReference type="InterPro" id="IPR001915">
    <property type="entry name" value="Peptidase_M48"/>
</dbReference>